<proteinExistence type="predicted"/>
<sequence>MRAKMWDAKMDANTYLRQLQASKPIRIDMVAEYQAIHEQLISLVKNILAPKGLSHLTHEYMWYAEELYKASQTYSGQALQNKVNTIYVKYLAKNLDNDALIKIANFFGVTPDPPEKIFKTLAPMPSKCIIGFGESGFVIEAGRSVSHQPFSNSIGSSVGIPVPYAGTARNLKVQVWTNSLDNDCEVSVAINEEKTELKVIIPPGETGIFENNYVGIVFNENDRIYFIIDTTSATSGSIDIAGVTVLYEG</sequence>
<protein>
    <submittedName>
        <fullName evidence="1">Uncharacterized protein</fullName>
    </submittedName>
</protein>
<gene>
    <name evidence="1" type="ORF">ENT72_02715</name>
</gene>
<dbReference type="EMBL" id="DSZT01000078">
    <property type="protein sequence ID" value="HGU41822.1"/>
    <property type="molecule type" value="Genomic_DNA"/>
</dbReference>
<dbReference type="AlphaFoldDB" id="A0A7C4RXR3"/>
<organism evidence="1">
    <name type="scientific">Fervidobacterium pennivorans</name>
    <dbReference type="NCBI Taxonomy" id="93466"/>
    <lineage>
        <taxon>Bacteria</taxon>
        <taxon>Thermotogati</taxon>
        <taxon>Thermotogota</taxon>
        <taxon>Thermotogae</taxon>
        <taxon>Thermotogales</taxon>
        <taxon>Fervidobacteriaceae</taxon>
        <taxon>Fervidobacterium</taxon>
    </lineage>
</organism>
<comment type="caution">
    <text evidence="1">The sequence shown here is derived from an EMBL/GenBank/DDBJ whole genome shotgun (WGS) entry which is preliminary data.</text>
</comment>
<name>A0A7C4RXR3_FERPE</name>
<evidence type="ECO:0000313" key="1">
    <source>
        <dbReference type="EMBL" id="HGU41822.1"/>
    </source>
</evidence>
<accession>A0A7C4RXR3</accession>
<reference evidence="1" key="1">
    <citation type="journal article" date="2020" name="mSystems">
        <title>Genome- and Community-Level Interaction Insights into Carbon Utilization and Element Cycling Functions of Hydrothermarchaeota in Hydrothermal Sediment.</title>
        <authorList>
            <person name="Zhou Z."/>
            <person name="Liu Y."/>
            <person name="Xu W."/>
            <person name="Pan J."/>
            <person name="Luo Z.H."/>
            <person name="Li M."/>
        </authorList>
    </citation>
    <scope>NUCLEOTIDE SEQUENCE [LARGE SCALE GENOMIC DNA]</scope>
    <source>
        <strain evidence="1">SpSt-604</strain>
    </source>
</reference>